<evidence type="ECO:0000313" key="2">
    <source>
        <dbReference type="EMBL" id="KAK7941256.1"/>
    </source>
</evidence>
<proteinExistence type="predicted"/>
<feature type="region of interest" description="Disordered" evidence="1">
    <location>
        <begin position="66"/>
        <end position="94"/>
    </location>
</feature>
<name>A0ABR1PWQ6_9PEZI</name>
<dbReference type="GeneID" id="92082927"/>
<gene>
    <name evidence="2" type="ORF">PG986_013643</name>
</gene>
<dbReference type="Proteomes" id="UP001391051">
    <property type="component" value="Unassembled WGS sequence"/>
</dbReference>
<feature type="compositionally biased region" description="Polar residues" evidence="1">
    <location>
        <begin position="38"/>
        <end position="50"/>
    </location>
</feature>
<reference evidence="2 3" key="1">
    <citation type="submission" date="2023-01" db="EMBL/GenBank/DDBJ databases">
        <title>Analysis of 21 Apiospora genomes using comparative genomics revels a genus with tremendous synthesis potential of carbohydrate active enzymes and secondary metabolites.</title>
        <authorList>
            <person name="Sorensen T."/>
        </authorList>
    </citation>
    <scope>NUCLEOTIDE SEQUENCE [LARGE SCALE GENOMIC DNA]</scope>
    <source>
        <strain evidence="2 3">CBS 24483</strain>
    </source>
</reference>
<sequence length="226" mass="24867">MSVYNTCYKKRPSGRSSRHTVQEDQFTRHRPPHFIQENIPSGQTAGSSNELTDELAQELESMAISGRRETGARPLGSARTSTSTSNRTPSGRRPGIAQCALIQAQDPAKYSLTPETLEVFNHEQGGHEHYPDFSNWCSGTYNPGAEPYAITDAATAGPGYSTYATRAARSQATDASWVVVSTPDERQHRIEENISGAGALFCDTPAELAWNDYDTMYDIVYGRTPR</sequence>
<keyword evidence="3" id="KW-1185">Reference proteome</keyword>
<organism evidence="2 3">
    <name type="scientific">Apiospora aurea</name>
    <dbReference type="NCBI Taxonomy" id="335848"/>
    <lineage>
        <taxon>Eukaryota</taxon>
        <taxon>Fungi</taxon>
        <taxon>Dikarya</taxon>
        <taxon>Ascomycota</taxon>
        <taxon>Pezizomycotina</taxon>
        <taxon>Sordariomycetes</taxon>
        <taxon>Xylariomycetidae</taxon>
        <taxon>Amphisphaeriales</taxon>
        <taxon>Apiosporaceae</taxon>
        <taxon>Apiospora</taxon>
    </lineage>
</organism>
<accession>A0ABR1PWQ6</accession>
<feature type="compositionally biased region" description="Low complexity" evidence="1">
    <location>
        <begin position="79"/>
        <end position="93"/>
    </location>
</feature>
<comment type="caution">
    <text evidence="2">The sequence shown here is derived from an EMBL/GenBank/DDBJ whole genome shotgun (WGS) entry which is preliminary data.</text>
</comment>
<feature type="compositionally biased region" description="Basic residues" evidence="1">
    <location>
        <begin position="8"/>
        <end position="18"/>
    </location>
</feature>
<evidence type="ECO:0000256" key="1">
    <source>
        <dbReference type="SAM" id="MobiDB-lite"/>
    </source>
</evidence>
<protein>
    <submittedName>
        <fullName evidence="2">Uncharacterized protein</fullName>
    </submittedName>
</protein>
<dbReference type="EMBL" id="JAQQWE010000009">
    <property type="protein sequence ID" value="KAK7941256.1"/>
    <property type="molecule type" value="Genomic_DNA"/>
</dbReference>
<evidence type="ECO:0000313" key="3">
    <source>
        <dbReference type="Proteomes" id="UP001391051"/>
    </source>
</evidence>
<dbReference type="RefSeq" id="XP_066694008.1">
    <property type="nucleotide sequence ID" value="XM_066849865.1"/>
</dbReference>
<feature type="region of interest" description="Disordered" evidence="1">
    <location>
        <begin position="1"/>
        <end position="50"/>
    </location>
</feature>